<gene>
    <name evidence="1" type="ORF">P2W56_09465</name>
</gene>
<dbReference type="AlphaFoldDB" id="A0AB38XUS6"/>
<dbReference type="RefSeq" id="WP_070841103.1">
    <property type="nucleotide sequence ID" value="NZ_CP046975.1"/>
</dbReference>
<evidence type="ECO:0000313" key="1">
    <source>
        <dbReference type="EMBL" id="WET43639.1"/>
    </source>
</evidence>
<proteinExistence type="predicted"/>
<organism evidence="1 2">
    <name type="scientific">Corynebacterium amycolatum</name>
    <dbReference type="NCBI Taxonomy" id="43765"/>
    <lineage>
        <taxon>Bacteria</taxon>
        <taxon>Bacillati</taxon>
        <taxon>Actinomycetota</taxon>
        <taxon>Actinomycetes</taxon>
        <taxon>Mycobacteriales</taxon>
        <taxon>Corynebacteriaceae</taxon>
        <taxon>Corynebacterium</taxon>
    </lineage>
</organism>
<dbReference type="Proteomes" id="UP001220238">
    <property type="component" value="Chromosome"/>
</dbReference>
<name>A0AB38XUS6_CORAY</name>
<accession>A0AB38XUS6</accession>
<dbReference type="GeneID" id="92768593"/>
<evidence type="ECO:0000313" key="2">
    <source>
        <dbReference type="Proteomes" id="UP001220238"/>
    </source>
</evidence>
<sequence length="124" mass="13594">MALNSFTVPAAGVKLVVLADAESRQMMQWENRRPTDKPALDDDGGEIHRIADVPALWQGQQMTVTVQSTEPFALPAGKLLAAGKNCDLVVRASSDRDSTFAEMRPTLRIGELQQVVDFSEQLAR</sequence>
<reference evidence="1" key="1">
    <citation type="submission" date="2023-03" db="EMBL/GenBank/DDBJ databases">
        <title>Corynebacterium amycolatum SB-1.</title>
        <authorList>
            <person name="Jo H."/>
        </authorList>
    </citation>
    <scope>NUCLEOTIDE SEQUENCE</scope>
    <source>
        <strain evidence="1">SB-1</strain>
    </source>
</reference>
<dbReference type="EMBL" id="CP120206">
    <property type="protein sequence ID" value="WET43639.1"/>
    <property type="molecule type" value="Genomic_DNA"/>
</dbReference>
<protein>
    <submittedName>
        <fullName evidence="1">Uncharacterized protein</fullName>
    </submittedName>
</protein>